<gene>
    <name evidence="1" type="ORF">ANACAC_02903</name>
</gene>
<reference evidence="1" key="2">
    <citation type="submission" date="2013-11" db="EMBL/GenBank/DDBJ databases">
        <title>Draft genome sequence of Anaerostipes caccae (DSM 14662).</title>
        <authorList>
            <person name="Sudarsanam P."/>
            <person name="Ley R."/>
            <person name="Guruge J."/>
            <person name="Turnbaugh P.J."/>
            <person name="Mahowald M."/>
            <person name="Liep D."/>
            <person name="Gordon J."/>
        </authorList>
    </citation>
    <scope>NUCLEOTIDE SEQUENCE</scope>
    <source>
        <strain evidence="1">DSM 14662</strain>
    </source>
</reference>
<dbReference type="HOGENOM" id="CLU_2153955_0_0_9"/>
<dbReference type="eggNOG" id="ENOG5033NN4">
    <property type="taxonomic scope" value="Bacteria"/>
</dbReference>
<comment type="caution">
    <text evidence="1">The sequence shown here is derived from an EMBL/GenBank/DDBJ whole genome shotgun (WGS) entry which is preliminary data.</text>
</comment>
<accession>B0MHE1</accession>
<organism evidence="1 2">
    <name type="scientific">Anaerostipes caccae (strain DSM 14662 / CCUG 47493 / JCM 13470 / NCIMB 13811 / L1-92)</name>
    <dbReference type="NCBI Taxonomy" id="411490"/>
    <lineage>
        <taxon>Bacteria</taxon>
        <taxon>Bacillati</taxon>
        <taxon>Bacillota</taxon>
        <taxon>Clostridia</taxon>
        <taxon>Lachnospirales</taxon>
        <taxon>Lachnospiraceae</taxon>
        <taxon>Anaerostipes</taxon>
    </lineage>
</organism>
<sequence length="125" mass="14751">MLEGYNKIKNKEDVMLKLEIKLDESKIKSEHKYDANSIYRTLEKSFLKHDIPMIQECDGTLVFRGKGHPSDYGAFGGIIPQLKEKDWFMDYVIKWMWYNSDDGADEEDYSVEDVLYFYTKRDSVA</sequence>
<dbReference type="EMBL" id="ABAX03000024">
    <property type="protein sequence ID" value="EDR96280.1"/>
    <property type="molecule type" value="Genomic_DNA"/>
</dbReference>
<evidence type="ECO:0000313" key="2">
    <source>
        <dbReference type="Proteomes" id="UP000004935"/>
    </source>
</evidence>
<keyword evidence="2" id="KW-1185">Reference proteome</keyword>
<evidence type="ECO:0000313" key="1">
    <source>
        <dbReference type="EMBL" id="EDR96280.1"/>
    </source>
</evidence>
<protein>
    <submittedName>
        <fullName evidence="1">Uncharacterized protein</fullName>
    </submittedName>
</protein>
<name>B0MHE1_ANACD</name>
<proteinExistence type="predicted"/>
<dbReference type="Proteomes" id="UP000004935">
    <property type="component" value="Unassembled WGS sequence"/>
</dbReference>
<dbReference type="AlphaFoldDB" id="B0MHE1"/>
<dbReference type="STRING" id="411490.ANACAC_02903"/>
<reference evidence="1" key="1">
    <citation type="submission" date="2007-11" db="EMBL/GenBank/DDBJ databases">
        <authorList>
            <person name="Fulton L."/>
            <person name="Clifton S."/>
            <person name="Fulton B."/>
            <person name="Xu J."/>
            <person name="Minx P."/>
            <person name="Pepin K.H."/>
            <person name="Johnson M."/>
            <person name="Thiruvilangam P."/>
            <person name="Bhonagiri V."/>
            <person name="Nash W.E."/>
            <person name="Mardis E.R."/>
            <person name="Wilson R.K."/>
        </authorList>
    </citation>
    <scope>NUCLEOTIDE SEQUENCE [LARGE SCALE GENOMIC DNA]</scope>
    <source>
        <strain evidence="1">DSM 14662</strain>
    </source>
</reference>